<gene>
    <name evidence="3" type="ORF">OA50_01248</name>
</gene>
<evidence type="ECO:0000313" key="4">
    <source>
        <dbReference type="Proteomes" id="UP000030960"/>
    </source>
</evidence>
<dbReference type="InterPro" id="IPR001387">
    <property type="entry name" value="Cro/C1-type_HTH"/>
</dbReference>
<dbReference type="InterPro" id="IPR050400">
    <property type="entry name" value="Bact_Cytoskel_RodZ"/>
</dbReference>
<dbReference type="PATRIC" id="fig|1515334.3.peg.1249"/>
<dbReference type="InterPro" id="IPR010982">
    <property type="entry name" value="Lambda_DNA-bd_dom_sf"/>
</dbReference>
<dbReference type="EMBL" id="JSUQ01000004">
    <property type="protein sequence ID" value="KHQ54020.1"/>
    <property type="molecule type" value="Genomic_DNA"/>
</dbReference>
<evidence type="ECO:0000313" key="3">
    <source>
        <dbReference type="EMBL" id="KHQ54020.1"/>
    </source>
</evidence>
<dbReference type="PANTHER" id="PTHR34475">
    <property type="match status" value="1"/>
</dbReference>
<protein>
    <submittedName>
        <fullName evidence="3">4-hydroxy-3-methylbut-2-en-1-yl diphosphate synthase</fullName>
    </submittedName>
</protein>
<feature type="domain" description="Cytoskeleton protein RodZ-like C-terminal" evidence="2">
    <location>
        <begin position="313"/>
        <end position="380"/>
    </location>
</feature>
<comment type="caution">
    <text evidence="3">The sequence shown here is derived from an EMBL/GenBank/DDBJ whole genome shotgun (WGS) entry which is preliminary data.</text>
</comment>
<dbReference type="AlphaFoldDB" id="A0A0B3RSQ5"/>
<sequence>MIGRKSQHRDDNGDDTSPQSFDDYTLKLGDVMRGERATMGKSLLDVQRELRIKASYIAAIENCDPSAFDTPGFIAGYVRSYARYLGMDPDEAFAHFCAESGFSVAHGMSQEASVIRKPKNDEARARNRDSIAEPRMPFAPANDSLLSRVEPGALGSSLVLLALIGGIGYGGYRVLQEVQRVQVTPVDQTPIVLSELDPLQAAIAPSARDEGDETTQAGVFTPPTTEAFDRLYRPQALDVPVLVARDAPISTLDPERVGVFAGSGPRGLPNVQDSSLAAAALADRLVAEGVIPESTDGPTLVSPLAAASGVMVVAVRPAWVEVRSENDGVLVSRVLNAGETFAVPRDASSPRIRVGESGAVYFNVDGRTYGPAGQPGRVTSNISLAGADVVDRFDVADSARDRDLASVLVDLNLAAPQVARAEPVQRAGQKPIPTDLARNVPNIPPVARPESIALAAAIAATPAPSVPAPQPVASVPEPVEVAEPAPTPEPVQPNVPRVTAERAPGITVVAVAETWVEITSPSGKKLLARLLKPGDTYQVPQTDQAPTIFSGNAGGVFFAVNGETYGPYGPSGQFGRDLALSAGDIQREMQVADLTRNQTLAKVVAELDLQGQ</sequence>
<dbReference type="GO" id="GO:0003677">
    <property type="term" value="F:DNA binding"/>
    <property type="evidence" value="ECO:0007669"/>
    <property type="project" value="InterPro"/>
</dbReference>
<reference evidence="3 4" key="1">
    <citation type="submission" date="2014-10" db="EMBL/GenBank/DDBJ databases">
        <title>Genome sequence of Ponticoccus sp. strain UMTAT08 isolated from clonal culture of toxic dinoflagellate Alexandrium tamiyavanichii.</title>
        <authorList>
            <person name="Gan H.Y."/>
            <person name="Muhd D.-D."/>
            <person name="Mohd Noor M.E."/>
            <person name="Yeong Y.S."/>
            <person name="Usup G."/>
        </authorList>
    </citation>
    <scope>NUCLEOTIDE SEQUENCE [LARGE SCALE GENOMIC DNA]</scope>
    <source>
        <strain evidence="3 4">UMTAT08</strain>
    </source>
</reference>
<dbReference type="RefSeq" id="WP_043138707.1">
    <property type="nucleotide sequence ID" value="NZ_JSUQ01000004.1"/>
</dbReference>
<accession>A0A0B3RSQ5</accession>
<proteinExistence type="predicted"/>
<evidence type="ECO:0000259" key="2">
    <source>
        <dbReference type="Pfam" id="PF13464"/>
    </source>
</evidence>
<dbReference type="Pfam" id="PF13413">
    <property type="entry name" value="HTH_25"/>
    <property type="match status" value="1"/>
</dbReference>
<dbReference type="STRING" id="561184.SAMN05216376_101575"/>
<dbReference type="InterPro" id="IPR025194">
    <property type="entry name" value="RodZ-like_C"/>
</dbReference>
<name>A0A0B3RSQ5_9RHOB</name>
<dbReference type="Pfam" id="PF13464">
    <property type="entry name" value="RodZ_C"/>
    <property type="match status" value="2"/>
</dbReference>
<keyword evidence="4" id="KW-1185">Reference proteome</keyword>
<dbReference type="CDD" id="cd00093">
    <property type="entry name" value="HTH_XRE"/>
    <property type="match status" value="1"/>
</dbReference>
<feature type="region of interest" description="Disordered" evidence="1">
    <location>
        <begin position="1"/>
        <end position="22"/>
    </location>
</feature>
<dbReference type="OrthoDB" id="9790252at2"/>
<evidence type="ECO:0000256" key="1">
    <source>
        <dbReference type="SAM" id="MobiDB-lite"/>
    </source>
</evidence>
<dbReference type="Gene3D" id="1.10.260.40">
    <property type="entry name" value="lambda repressor-like DNA-binding domains"/>
    <property type="match status" value="1"/>
</dbReference>
<feature type="domain" description="Cytoskeleton protein RodZ-like C-terminal" evidence="2">
    <location>
        <begin position="508"/>
        <end position="572"/>
    </location>
</feature>
<organism evidence="3 4">
    <name type="scientific">Mameliella alba</name>
    <dbReference type="NCBI Taxonomy" id="561184"/>
    <lineage>
        <taxon>Bacteria</taxon>
        <taxon>Pseudomonadati</taxon>
        <taxon>Pseudomonadota</taxon>
        <taxon>Alphaproteobacteria</taxon>
        <taxon>Rhodobacterales</taxon>
        <taxon>Roseobacteraceae</taxon>
        <taxon>Mameliella</taxon>
    </lineage>
</organism>
<dbReference type="PANTHER" id="PTHR34475:SF1">
    <property type="entry name" value="CYTOSKELETON PROTEIN RODZ"/>
    <property type="match status" value="1"/>
</dbReference>
<dbReference type="Proteomes" id="UP000030960">
    <property type="component" value="Unassembled WGS sequence"/>
</dbReference>